<dbReference type="EMBL" id="OY731400">
    <property type="protein sequence ID" value="CAJ1942995.1"/>
    <property type="molecule type" value="Genomic_DNA"/>
</dbReference>
<evidence type="ECO:0000313" key="1">
    <source>
        <dbReference type="EMBL" id="CAJ1942995.1"/>
    </source>
</evidence>
<keyword evidence="2" id="KW-1185">Reference proteome</keyword>
<name>A0AA86S6B0_9FABA</name>
<organism evidence="1 2">
    <name type="scientific">Sphenostylis stenocarpa</name>
    <dbReference type="NCBI Taxonomy" id="92480"/>
    <lineage>
        <taxon>Eukaryota</taxon>
        <taxon>Viridiplantae</taxon>
        <taxon>Streptophyta</taxon>
        <taxon>Embryophyta</taxon>
        <taxon>Tracheophyta</taxon>
        <taxon>Spermatophyta</taxon>
        <taxon>Magnoliopsida</taxon>
        <taxon>eudicotyledons</taxon>
        <taxon>Gunneridae</taxon>
        <taxon>Pentapetalae</taxon>
        <taxon>rosids</taxon>
        <taxon>fabids</taxon>
        <taxon>Fabales</taxon>
        <taxon>Fabaceae</taxon>
        <taxon>Papilionoideae</taxon>
        <taxon>50 kb inversion clade</taxon>
        <taxon>NPAAA clade</taxon>
        <taxon>indigoferoid/millettioid clade</taxon>
        <taxon>Phaseoleae</taxon>
        <taxon>Sphenostylis</taxon>
    </lineage>
</organism>
<protein>
    <submittedName>
        <fullName evidence="1">Uncharacterized protein</fullName>
    </submittedName>
</protein>
<dbReference type="AlphaFoldDB" id="A0AA86S6B0"/>
<dbReference type="Gramene" id="rna-AYBTSS11_LOCUS11124">
    <property type="protein sequence ID" value="CAJ1942995.1"/>
    <property type="gene ID" value="gene-AYBTSS11_LOCUS11124"/>
</dbReference>
<gene>
    <name evidence="1" type="ORF">AYBTSS11_LOCUS11124</name>
</gene>
<dbReference type="Proteomes" id="UP001189624">
    <property type="component" value="Chromosome 3"/>
</dbReference>
<proteinExistence type="predicted"/>
<accession>A0AA86S6B0</accession>
<evidence type="ECO:0000313" key="2">
    <source>
        <dbReference type="Proteomes" id="UP001189624"/>
    </source>
</evidence>
<sequence>MTKVFAPTPRGLLPTTYSPNHLSKLYCIVVTPNNGRKQLPHSRKKKYLKHKVWKKVQRSVSKVDSLCQLTYE</sequence>
<reference evidence="1" key="1">
    <citation type="submission" date="2023-10" db="EMBL/GenBank/DDBJ databases">
        <authorList>
            <person name="Domelevo Entfellner J.-B."/>
        </authorList>
    </citation>
    <scope>NUCLEOTIDE SEQUENCE</scope>
</reference>